<keyword evidence="3" id="KW-1185">Reference proteome</keyword>
<sequence length="101" mass="12000">MNAYYTQNDRVGESYLLETCNRIREDRYVLFSRCRSRFLGARTRPCRTNRTPPPVPLRVPIQSMLKRRQNWGPITTAVKKTKRCNDGAMHGQRHHRQEQRA</sequence>
<dbReference type="AlphaFoldDB" id="A0AAW1MID6"/>
<evidence type="ECO:0000313" key="3">
    <source>
        <dbReference type="Proteomes" id="UP001458880"/>
    </source>
</evidence>
<organism evidence="2 3">
    <name type="scientific">Popillia japonica</name>
    <name type="common">Japanese beetle</name>
    <dbReference type="NCBI Taxonomy" id="7064"/>
    <lineage>
        <taxon>Eukaryota</taxon>
        <taxon>Metazoa</taxon>
        <taxon>Ecdysozoa</taxon>
        <taxon>Arthropoda</taxon>
        <taxon>Hexapoda</taxon>
        <taxon>Insecta</taxon>
        <taxon>Pterygota</taxon>
        <taxon>Neoptera</taxon>
        <taxon>Endopterygota</taxon>
        <taxon>Coleoptera</taxon>
        <taxon>Polyphaga</taxon>
        <taxon>Scarabaeiformia</taxon>
        <taxon>Scarabaeidae</taxon>
        <taxon>Rutelinae</taxon>
        <taxon>Popillia</taxon>
    </lineage>
</organism>
<reference evidence="2 3" key="1">
    <citation type="journal article" date="2024" name="BMC Genomics">
        <title>De novo assembly and annotation of Popillia japonica's genome with initial clues to its potential as an invasive pest.</title>
        <authorList>
            <person name="Cucini C."/>
            <person name="Boschi S."/>
            <person name="Funari R."/>
            <person name="Cardaioli E."/>
            <person name="Iannotti N."/>
            <person name="Marturano G."/>
            <person name="Paoli F."/>
            <person name="Bruttini M."/>
            <person name="Carapelli A."/>
            <person name="Frati F."/>
            <person name="Nardi F."/>
        </authorList>
    </citation>
    <scope>NUCLEOTIDE SEQUENCE [LARGE SCALE GENOMIC DNA]</scope>
    <source>
        <strain evidence="2">DMR45628</strain>
    </source>
</reference>
<dbReference type="EMBL" id="JASPKY010000039">
    <property type="protein sequence ID" value="KAK9746582.1"/>
    <property type="molecule type" value="Genomic_DNA"/>
</dbReference>
<evidence type="ECO:0000313" key="2">
    <source>
        <dbReference type="EMBL" id="KAK9746582.1"/>
    </source>
</evidence>
<proteinExistence type="predicted"/>
<gene>
    <name evidence="2" type="ORF">QE152_g6044</name>
</gene>
<evidence type="ECO:0000256" key="1">
    <source>
        <dbReference type="SAM" id="MobiDB-lite"/>
    </source>
</evidence>
<dbReference type="Proteomes" id="UP001458880">
    <property type="component" value="Unassembled WGS sequence"/>
</dbReference>
<comment type="caution">
    <text evidence="2">The sequence shown here is derived from an EMBL/GenBank/DDBJ whole genome shotgun (WGS) entry which is preliminary data.</text>
</comment>
<protein>
    <submittedName>
        <fullName evidence="2">Uncharacterized protein</fullName>
    </submittedName>
</protein>
<feature type="region of interest" description="Disordered" evidence="1">
    <location>
        <begin position="81"/>
        <end position="101"/>
    </location>
</feature>
<name>A0AAW1MID6_POPJA</name>
<accession>A0AAW1MID6</accession>
<feature type="compositionally biased region" description="Basic residues" evidence="1">
    <location>
        <begin position="91"/>
        <end position="101"/>
    </location>
</feature>